<gene>
    <name evidence="2" type="ORF">HWN39_00960</name>
</gene>
<evidence type="ECO:0000256" key="1">
    <source>
        <dbReference type="ARBA" id="ARBA00023118"/>
    </source>
</evidence>
<name>A0A7Y7QDH1_LACRH</name>
<keyword evidence="1" id="KW-0051">Antiviral defense</keyword>
<dbReference type="InterPro" id="IPR043519">
    <property type="entry name" value="NT_sf"/>
</dbReference>
<organism evidence="2 3">
    <name type="scientific">Lacticaseibacillus rhamnosus</name>
    <name type="common">Lactobacillus rhamnosus</name>
    <dbReference type="NCBI Taxonomy" id="47715"/>
    <lineage>
        <taxon>Bacteria</taxon>
        <taxon>Bacillati</taxon>
        <taxon>Bacillota</taxon>
        <taxon>Bacilli</taxon>
        <taxon>Lactobacillales</taxon>
        <taxon>Lactobacillaceae</taxon>
        <taxon>Lacticaseibacillus</taxon>
    </lineage>
</organism>
<dbReference type="GO" id="GO:0051607">
    <property type="term" value="P:defense response to virus"/>
    <property type="evidence" value="ECO:0007669"/>
    <property type="project" value="UniProtKB-KW"/>
</dbReference>
<evidence type="ECO:0000313" key="3">
    <source>
        <dbReference type="Proteomes" id="UP000542889"/>
    </source>
</evidence>
<evidence type="ECO:0000313" key="2">
    <source>
        <dbReference type="EMBL" id="NVO87065.1"/>
    </source>
</evidence>
<dbReference type="CDD" id="cd05400">
    <property type="entry name" value="NT_2-5OAS_ClassI-CCAase"/>
    <property type="match status" value="1"/>
</dbReference>
<dbReference type="AlphaFoldDB" id="A0A7Y7QDH1"/>
<proteinExistence type="predicted"/>
<protein>
    <submittedName>
        <fullName evidence="2">Nucleotidyltransferase</fullName>
    </submittedName>
</protein>
<reference evidence="2 3" key="1">
    <citation type="submission" date="2020-06" db="EMBL/GenBank/DDBJ databases">
        <title>Lactobacillus rhamnosus QC,genome.</title>
        <authorList>
            <person name="Yi H."/>
            <person name="Jin M."/>
        </authorList>
    </citation>
    <scope>NUCLEOTIDE SEQUENCE [LARGE SCALE GENOMIC DNA]</scope>
    <source>
        <strain evidence="2 3">QC</strain>
    </source>
</reference>
<comment type="caution">
    <text evidence="2">The sequence shown here is derived from an EMBL/GenBank/DDBJ whole genome shotgun (WGS) entry which is preliminary data.</text>
</comment>
<keyword evidence="2" id="KW-0808">Transferase</keyword>
<dbReference type="RefSeq" id="WP_048485986.1">
    <property type="nucleotide sequence ID" value="NZ_CBZU010000001.1"/>
</dbReference>
<sequence>MKDNTVILQRLCQQISLSETAKSTVVREYNSLGELLTESDLLDSKVNVKPQGSYNLGTAIQPLRGSEDDFDIDLVAILDSSDDAEHTKKDVGKVLESSPRYSAKLAKEKKRAWTIEYNNSHVDIVPAIRSQVADIQITNKVTDNRYEYRQSSPFAFKDWFLQQGRGIYQALDEKGYRARSEVEKPADYQKYTILQQIVQLLKFHRNKMFDGRDPKLKPISMILTILAGKAYSGQDDLSTALAEVTSGLRQQIEIGTDGTPHIFNPVNSDEDFADKWIEHPERMRAFYNWLELVEKDLGISSNRERIAWSKTLTGIFGADRVRSAFETLGELRSISQKQSEVPIELIGQTGGKSRDEKVRPHTFWGD</sequence>
<dbReference type="SUPFAM" id="SSF81301">
    <property type="entry name" value="Nucleotidyltransferase"/>
    <property type="match status" value="1"/>
</dbReference>
<dbReference type="GO" id="GO:0016779">
    <property type="term" value="F:nucleotidyltransferase activity"/>
    <property type="evidence" value="ECO:0007669"/>
    <property type="project" value="InterPro"/>
</dbReference>
<dbReference type="Gene3D" id="3.30.460.10">
    <property type="entry name" value="Beta Polymerase, domain 2"/>
    <property type="match status" value="1"/>
</dbReference>
<dbReference type="Pfam" id="PF18144">
    <property type="entry name" value="SMODS"/>
    <property type="match status" value="1"/>
</dbReference>
<dbReference type="InterPro" id="IPR006116">
    <property type="entry name" value="NT_2-5OAS_ClassI-CCAase"/>
</dbReference>
<dbReference type="Proteomes" id="UP000542889">
    <property type="component" value="Unassembled WGS sequence"/>
</dbReference>
<dbReference type="EMBL" id="JABXWP010000001">
    <property type="protein sequence ID" value="NVO87065.1"/>
    <property type="molecule type" value="Genomic_DNA"/>
</dbReference>
<accession>A0A7Y7QDH1</accession>